<proteinExistence type="predicted"/>
<evidence type="ECO:0000256" key="1">
    <source>
        <dbReference type="SAM" id="MobiDB-lite"/>
    </source>
</evidence>
<feature type="compositionally biased region" description="Pro residues" evidence="1">
    <location>
        <begin position="319"/>
        <end position="342"/>
    </location>
</feature>
<name>A0A812RJS6_SYMPI</name>
<evidence type="ECO:0000313" key="3">
    <source>
        <dbReference type="Proteomes" id="UP000649617"/>
    </source>
</evidence>
<accession>A0A812RJS6</accession>
<dbReference type="OrthoDB" id="10420678at2759"/>
<gene>
    <name evidence="2" type="primary">Spon1</name>
    <name evidence="2" type="ORF">SPIL2461_LOCUS10738</name>
</gene>
<dbReference type="Proteomes" id="UP000649617">
    <property type="component" value="Unassembled WGS sequence"/>
</dbReference>
<dbReference type="EMBL" id="CAJNIZ010020469">
    <property type="protein sequence ID" value="CAE7440923.1"/>
    <property type="molecule type" value="Genomic_DNA"/>
</dbReference>
<feature type="compositionally biased region" description="Basic and acidic residues" evidence="1">
    <location>
        <begin position="380"/>
        <end position="390"/>
    </location>
</feature>
<feature type="non-terminal residue" evidence="2">
    <location>
        <position position="449"/>
    </location>
</feature>
<sequence>EDTEGQMRLVSEAMRQLRTMLRESGEELNRETVSRLSTTLREDAIYMALIHSDPSDRAVVRKLIEQAGGVLPLLHRMCSVMVKVHDLMLQRSARNGSGRNEVSIGCILRDIEARFQHEWLPWQQGVLQDHNLDHMLSGSDPRHVLDQLATAYQALRANAFESVESRDTQPAVSEVKRLMRDRGFERCLQSHDELGQFIQSVVREGIQLKLRRFGLGNYLTQPDSAEKLLDDLIQGQARLHELRQAPQAFPWREDLNRREAVPAAGILGDNGMLGDRWHPDERNIPDGRLRCETWLRSDDLQPRAPPVHRPPWQMEEAEIPPPPPPPREVFPQVRAPPPPPVPHHTGGVPVGSESSSFAFRANAAEFVPAGHTGVPASDVVESRQEDDAIRSSDSPPPAEPAPVAATSFAPPPGLLPLSPRQTTEPLPFARPTPPLNSFHAPLSSAARFP</sequence>
<evidence type="ECO:0000313" key="2">
    <source>
        <dbReference type="EMBL" id="CAE7440923.1"/>
    </source>
</evidence>
<organism evidence="2 3">
    <name type="scientific">Symbiodinium pilosum</name>
    <name type="common">Dinoflagellate</name>
    <dbReference type="NCBI Taxonomy" id="2952"/>
    <lineage>
        <taxon>Eukaryota</taxon>
        <taxon>Sar</taxon>
        <taxon>Alveolata</taxon>
        <taxon>Dinophyceae</taxon>
        <taxon>Suessiales</taxon>
        <taxon>Symbiodiniaceae</taxon>
        <taxon>Symbiodinium</taxon>
    </lineage>
</organism>
<feature type="region of interest" description="Disordered" evidence="1">
    <location>
        <begin position="300"/>
        <end position="354"/>
    </location>
</feature>
<comment type="caution">
    <text evidence="2">The sequence shown here is derived from an EMBL/GenBank/DDBJ whole genome shotgun (WGS) entry which is preliminary data.</text>
</comment>
<dbReference type="AlphaFoldDB" id="A0A812RJS6"/>
<reference evidence="2" key="1">
    <citation type="submission" date="2021-02" db="EMBL/GenBank/DDBJ databases">
        <authorList>
            <person name="Dougan E. K."/>
            <person name="Rhodes N."/>
            <person name="Thang M."/>
            <person name="Chan C."/>
        </authorList>
    </citation>
    <scope>NUCLEOTIDE SEQUENCE</scope>
</reference>
<keyword evidence="3" id="KW-1185">Reference proteome</keyword>
<protein>
    <submittedName>
        <fullName evidence="2">Spon1 protein</fullName>
    </submittedName>
</protein>
<feature type="region of interest" description="Disordered" evidence="1">
    <location>
        <begin position="368"/>
        <end position="449"/>
    </location>
</feature>